<keyword evidence="1" id="KW-0472">Membrane</keyword>
<dbReference type="eggNOG" id="COG1463">
    <property type="taxonomic scope" value="Bacteria"/>
</dbReference>
<protein>
    <submittedName>
        <fullName evidence="3">ABC transporter permease</fullName>
    </submittedName>
</protein>
<dbReference type="RefSeq" id="WP_023574728.1">
    <property type="nucleotide sequence ID" value="NZ_AVCS01000028.1"/>
</dbReference>
<dbReference type="InterPro" id="IPR052336">
    <property type="entry name" value="MlaD_Phospholipid_Transporter"/>
</dbReference>
<dbReference type="PANTHER" id="PTHR33371">
    <property type="entry name" value="INTERMEMBRANE PHOSPHOLIPID TRANSPORT SYSTEM BINDING PROTEIN MLAD-RELATED"/>
    <property type="match status" value="1"/>
</dbReference>
<organism evidence="3 4">
    <name type="scientific">Flavobacterium enshiense DK69</name>
    <dbReference type="NCBI Taxonomy" id="1107311"/>
    <lineage>
        <taxon>Bacteria</taxon>
        <taxon>Pseudomonadati</taxon>
        <taxon>Bacteroidota</taxon>
        <taxon>Flavobacteriia</taxon>
        <taxon>Flavobacteriales</taxon>
        <taxon>Flavobacteriaceae</taxon>
        <taxon>Flavobacterium</taxon>
    </lineage>
</organism>
<dbReference type="EMBL" id="JRLZ01000008">
    <property type="protein sequence ID" value="KGO95912.1"/>
    <property type="molecule type" value="Genomic_DNA"/>
</dbReference>
<dbReference type="Proteomes" id="UP000030149">
    <property type="component" value="Unassembled WGS sequence"/>
</dbReference>
<evidence type="ECO:0000259" key="2">
    <source>
        <dbReference type="Pfam" id="PF02470"/>
    </source>
</evidence>
<keyword evidence="1" id="KW-0812">Transmembrane</keyword>
<gene>
    <name evidence="3" type="ORF">Q767_09540</name>
</gene>
<reference evidence="3 4" key="2">
    <citation type="journal article" date="2015" name="Stand. Genomic Sci.">
        <title>High quality draft genomic sequence of Flavobacterium enshiense DK69(T) and comparison among Flavobacterium genomes.</title>
        <authorList>
            <person name="Zeng Z."/>
            <person name="Chen C."/>
            <person name="Du H."/>
            <person name="Wang G."/>
            <person name="Li M."/>
        </authorList>
    </citation>
    <scope>NUCLEOTIDE SEQUENCE [LARGE SCALE GENOMIC DNA]</scope>
    <source>
        <strain evidence="3 4">DK69</strain>
    </source>
</reference>
<dbReference type="PANTHER" id="PTHR33371:SF4">
    <property type="entry name" value="INTERMEMBRANE PHOSPHOLIPID TRANSPORT SYSTEM BINDING PROTEIN MLAD"/>
    <property type="match status" value="1"/>
</dbReference>
<dbReference type="Pfam" id="PF02470">
    <property type="entry name" value="MlaD"/>
    <property type="match status" value="1"/>
</dbReference>
<sequence>MEKTATQKIKLGIFVIVGLLIFITTVYFIGKKQNIFGKTTEISSIFDNVNGLQLGNNVRYSGVSVGTVTAIEMINDTMIRVEMDIDDKIISHINKDAVAIISSDGLVGNKIISILPGKKNKIPVKEGDVIKSMKRLNTEDMLKTLNVTNENTAKITSNLVKITEEITKGKGTIGMLINDTTMSADLKEITQGLKESATSLSQLTTSLNSKDNVIGVLNDTGTANSIKQTLKNLENSSLKIDDAVKNLNTTITNAKEGKGAINYLSNDPKLVQKIDSIMTNINKASIKLNENMEAMRHNFLFRGYFKKQEKEQKKNQKNSSSK</sequence>
<dbReference type="PATRIC" id="fig|1107311.3.peg.2733"/>
<reference evidence="4" key="1">
    <citation type="submission" date="2013-09" db="EMBL/GenBank/DDBJ databases">
        <authorList>
            <person name="Zeng Z."/>
            <person name="Chen C."/>
        </authorList>
    </citation>
    <scope>NUCLEOTIDE SEQUENCE [LARGE SCALE GENOMIC DNA]</scope>
    <source>
        <strain evidence="4">DK69</strain>
    </source>
</reference>
<feature type="transmembrane region" description="Helical" evidence="1">
    <location>
        <begin position="12"/>
        <end position="30"/>
    </location>
</feature>
<evidence type="ECO:0000313" key="4">
    <source>
        <dbReference type="Proteomes" id="UP000030149"/>
    </source>
</evidence>
<evidence type="ECO:0000313" key="3">
    <source>
        <dbReference type="EMBL" id="KGO95912.1"/>
    </source>
</evidence>
<dbReference type="InterPro" id="IPR003399">
    <property type="entry name" value="Mce/MlaD"/>
</dbReference>
<proteinExistence type="predicted"/>
<feature type="domain" description="Mce/MlaD" evidence="2">
    <location>
        <begin position="39"/>
        <end position="117"/>
    </location>
</feature>
<comment type="caution">
    <text evidence="3">The sequence shown here is derived from an EMBL/GenBank/DDBJ whole genome shotgun (WGS) entry which is preliminary data.</text>
</comment>
<dbReference type="OrthoDB" id="9771725at2"/>
<keyword evidence="4" id="KW-1185">Reference proteome</keyword>
<evidence type="ECO:0000256" key="1">
    <source>
        <dbReference type="SAM" id="Phobius"/>
    </source>
</evidence>
<dbReference type="STRING" id="1107311.Q767_09540"/>
<dbReference type="AlphaFoldDB" id="V6S7B4"/>
<accession>V6S7B4</accession>
<name>V6S7B4_9FLAO</name>
<keyword evidence="1" id="KW-1133">Transmembrane helix</keyword>